<organism evidence="2 3">
    <name type="scientific">Thiothrix nivea (strain ATCC 35100 / DSM 5205 / JP2)</name>
    <dbReference type="NCBI Taxonomy" id="870187"/>
    <lineage>
        <taxon>Bacteria</taxon>
        <taxon>Pseudomonadati</taxon>
        <taxon>Pseudomonadota</taxon>
        <taxon>Gammaproteobacteria</taxon>
        <taxon>Thiotrichales</taxon>
        <taxon>Thiotrichaceae</taxon>
        <taxon>Thiothrix</taxon>
    </lineage>
</organism>
<dbReference type="EMBL" id="JH651384">
    <property type="protein sequence ID" value="EIJ33266.1"/>
    <property type="molecule type" value="Genomic_DNA"/>
</dbReference>
<proteinExistence type="predicted"/>
<keyword evidence="1" id="KW-1133">Transmembrane helix</keyword>
<dbReference type="OrthoDB" id="5734946at2"/>
<dbReference type="Proteomes" id="UP000005317">
    <property type="component" value="Unassembled WGS sequence"/>
</dbReference>
<dbReference type="InterPro" id="IPR032314">
    <property type="entry name" value="DUF4845"/>
</dbReference>
<keyword evidence="3" id="KW-1185">Reference proteome</keyword>
<keyword evidence="1" id="KW-0472">Membrane</keyword>
<dbReference type="Pfam" id="PF16137">
    <property type="entry name" value="DUF4845"/>
    <property type="match status" value="1"/>
</dbReference>
<feature type="transmembrane region" description="Helical" evidence="1">
    <location>
        <begin position="12"/>
        <end position="34"/>
    </location>
</feature>
<protein>
    <recommendedName>
        <fullName evidence="4">DUF4845 domain-containing protein</fullName>
    </recommendedName>
</protein>
<evidence type="ECO:0000313" key="3">
    <source>
        <dbReference type="Proteomes" id="UP000005317"/>
    </source>
</evidence>
<evidence type="ECO:0000313" key="2">
    <source>
        <dbReference type="EMBL" id="EIJ33266.1"/>
    </source>
</evidence>
<evidence type="ECO:0008006" key="4">
    <source>
        <dbReference type="Google" id="ProtNLM"/>
    </source>
</evidence>
<accession>A0A656HCT6</accession>
<dbReference type="RefSeq" id="WP_002707220.1">
    <property type="nucleotide sequence ID" value="NZ_JH651384.1"/>
</dbReference>
<keyword evidence="1" id="KW-0812">Transmembrane</keyword>
<dbReference type="AlphaFoldDB" id="A0A656HCT6"/>
<gene>
    <name evidence="2" type="ORF">Thini_0629</name>
</gene>
<reference evidence="3" key="1">
    <citation type="journal article" date="2011" name="Stand. Genomic Sci.">
        <title>Genome sequence of the filamentous, gliding Thiothrix nivea neotype strain (JP2(T)).</title>
        <authorList>
            <person name="Lapidus A."/>
            <person name="Nolan M."/>
            <person name="Lucas S."/>
            <person name="Glavina Del Rio T."/>
            <person name="Tice H."/>
            <person name="Cheng J.F."/>
            <person name="Tapia R."/>
            <person name="Han C."/>
            <person name="Goodwin L."/>
            <person name="Pitluck S."/>
            <person name="Liolios K."/>
            <person name="Pagani I."/>
            <person name="Ivanova N."/>
            <person name="Huntemann M."/>
            <person name="Mavromatis K."/>
            <person name="Mikhailova N."/>
            <person name="Pati A."/>
            <person name="Chen A."/>
            <person name="Palaniappan K."/>
            <person name="Land M."/>
            <person name="Brambilla E.M."/>
            <person name="Rohde M."/>
            <person name="Abt B."/>
            <person name="Verbarg S."/>
            <person name="Goker M."/>
            <person name="Bristow J."/>
            <person name="Eisen J.A."/>
            <person name="Markowitz V."/>
            <person name="Hugenholtz P."/>
            <person name="Kyrpides N.C."/>
            <person name="Klenk H.P."/>
            <person name="Woyke T."/>
        </authorList>
    </citation>
    <scope>NUCLEOTIDE SEQUENCE [LARGE SCALE GENOMIC DNA]</scope>
    <source>
        <strain evidence="3">ATCC 35100 / DSM 5205 / JP2</strain>
    </source>
</reference>
<name>A0A656HCT6_THINJ</name>
<evidence type="ECO:0000256" key="1">
    <source>
        <dbReference type="SAM" id="Phobius"/>
    </source>
</evidence>
<sequence>MRSQKGATFLTWVAGVGLVIFMFITGVKLVPLYMEFYAVRSLVDDVAGDSSMWRATTQQIRRKVGNFIDINGMYTLSREAFSIVQVPGKDNVRALEVSYEVRKHWVANIDFLMTFEYSKELGAAGDT</sequence>